<dbReference type="Pfam" id="PF13568">
    <property type="entry name" value="OMP_b-brl_2"/>
    <property type="match status" value="1"/>
</dbReference>
<reference evidence="3 4" key="1">
    <citation type="submission" date="2019-09" db="EMBL/GenBank/DDBJ databases">
        <title>Genome Sequence of Larkinella sp MA1.</title>
        <authorList>
            <person name="Srinivasan S."/>
        </authorList>
    </citation>
    <scope>NUCLEOTIDE SEQUENCE [LARGE SCALE GENOMIC DNA]</scope>
    <source>
        <strain evidence="3 4">MA1</strain>
    </source>
</reference>
<name>A0A5N1JDP5_9BACT</name>
<evidence type="ECO:0000256" key="1">
    <source>
        <dbReference type="SAM" id="MobiDB-lite"/>
    </source>
</evidence>
<proteinExistence type="predicted"/>
<dbReference type="InterPro" id="IPR025665">
    <property type="entry name" value="Beta-barrel_OMP_2"/>
</dbReference>
<accession>A0A5N1JDP5</accession>
<evidence type="ECO:0000259" key="2">
    <source>
        <dbReference type="Pfam" id="PF13568"/>
    </source>
</evidence>
<feature type="compositionally biased region" description="Basic and acidic residues" evidence="1">
    <location>
        <begin position="91"/>
        <end position="106"/>
    </location>
</feature>
<evidence type="ECO:0000313" key="4">
    <source>
        <dbReference type="Proteomes" id="UP000326344"/>
    </source>
</evidence>
<keyword evidence="4" id="KW-1185">Reference proteome</keyword>
<dbReference type="EMBL" id="VTWS01000004">
    <property type="protein sequence ID" value="KAA9353243.1"/>
    <property type="molecule type" value="Genomic_DNA"/>
</dbReference>
<feature type="compositionally biased region" description="Low complexity" evidence="1">
    <location>
        <begin position="16"/>
        <end position="88"/>
    </location>
</feature>
<sequence>MATCLLGAQLATGQNTTNTTSTTSTSTYSAPATDTTRATGTTYSTTPSTVSTDNNATQTTGTTYSTTPAPAANSANTVTTTTTTTSSADDQMSRNSRDKADRPAGKDGKFGIYAGVNFSRFMNEPIPASSYRAGWQAGLYGRTGGTVFGQIGLEYRNSTTDLIRTGQGTTPGSVSNEIRGKIDQHFLAIPAYVGLRIGSALGLRVQAGAELSSLVAIGDNNFQLEKDDLNRTILNGLLGAGINLGPLTLDAVYNHGFQNVFDDADAKRRTFAFNLGFRF</sequence>
<dbReference type="AlphaFoldDB" id="A0A5N1JDP5"/>
<dbReference type="Proteomes" id="UP000326344">
    <property type="component" value="Unassembled WGS sequence"/>
</dbReference>
<feature type="region of interest" description="Disordered" evidence="1">
    <location>
        <begin position="14"/>
        <end position="106"/>
    </location>
</feature>
<gene>
    <name evidence="3" type="ORF">F0P93_17220</name>
</gene>
<organism evidence="3 4">
    <name type="scientific">Larkinella humicola</name>
    <dbReference type="NCBI Taxonomy" id="2607654"/>
    <lineage>
        <taxon>Bacteria</taxon>
        <taxon>Pseudomonadati</taxon>
        <taxon>Bacteroidota</taxon>
        <taxon>Cytophagia</taxon>
        <taxon>Cytophagales</taxon>
        <taxon>Spirosomataceae</taxon>
        <taxon>Larkinella</taxon>
    </lineage>
</organism>
<evidence type="ECO:0000313" key="3">
    <source>
        <dbReference type="EMBL" id="KAA9353243.1"/>
    </source>
</evidence>
<protein>
    <submittedName>
        <fullName evidence="3">PorT family protein</fullName>
    </submittedName>
</protein>
<comment type="caution">
    <text evidence="3">The sequence shown here is derived from an EMBL/GenBank/DDBJ whole genome shotgun (WGS) entry which is preliminary data.</text>
</comment>
<feature type="domain" description="Outer membrane protein beta-barrel" evidence="2">
    <location>
        <begin position="109"/>
        <end position="262"/>
    </location>
</feature>